<reference evidence="1 2" key="1">
    <citation type="submission" date="2016-03" db="EMBL/GenBank/DDBJ databases">
        <title>Genome sequence of Pontibacter sp. nov., of the family cytophagaceae, isolated from marine sediment of the Yellow Sea, China.</title>
        <authorList>
            <person name="Zhang G."/>
            <person name="Zhang R."/>
        </authorList>
    </citation>
    <scope>NUCLEOTIDE SEQUENCE [LARGE SCALE GENOMIC DNA]</scope>
    <source>
        <strain evidence="1 2">S10-8</strain>
    </source>
</reference>
<evidence type="ECO:0000313" key="1">
    <source>
        <dbReference type="EMBL" id="OKL39114.1"/>
    </source>
</evidence>
<keyword evidence="2" id="KW-1185">Reference proteome</keyword>
<dbReference type="Proteomes" id="UP000186551">
    <property type="component" value="Unassembled WGS sequence"/>
</dbReference>
<dbReference type="AlphaFoldDB" id="A0A1Q5PA86"/>
<dbReference type="STRING" id="1797110.A3841_03975"/>
<organism evidence="1 2">
    <name type="scientific">Pontibacter flavimaris</name>
    <dbReference type="NCBI Taxonomy" id="1797110"/>
    <lineage>
        <taxon>Bacteria</taxon>
        <taxon>Pseudomonadati</taxon>
        <taxon>Bacteroidota</taxon>
        <taxon>Cytophagia</taxon>
        <taxon>Cytophagales</taxon>
        <taxon>Hymenobacteraceae</taxon>
        <taxon>Pontibacter</taxon>
    </lineage>
</organism>
<gene>
    <name evidence="1" type="ORF">A3841_03975</name>
</gene>
<evidence type="ECO:0008006" key="3">
    <source>
        <dbReference type="Google" id="ProtNLM"/>
    </source>
</evidence>
<comment type="caution">
    <text evidence="1">The sequence shown here is derived from an EMBL/GenBank/DDBJ whole genome shotgun (WGS) entry which is preliminary data.</text>
</comment>
<dbReference type="EMBL" id="LVWA01000010">
    <property type="protein sequence ID" value="OKL39114.1"/>
    <property type="molecule type" value="Genomic_DNA"/>
</dbReference>
<protein>
    <recommendedName>
        <fullName evidence="3">STAS/SEC14 domain-containing protein</fullName>
    </recommendedName>
</protein>
<evidence type="ECO:0000313" key="2">
    <source>
        <dbReference type="Proteomes" id="UP000186551"/>
    </source>
</evidence>
<name>A0A1Q5PA86_9BACT</name>
<dbReference type="RefSeq" id="WP_073853942.1">
    <property type="nucleotide sequence ID" value="NZ_LVWA01000010.1"/>
</dbReference>
<sequence length="135" mass="15620">MKKELRNSNDEVYFTIEVDKENGWLKGCWYGAVSIEQVKSAGLLYVDALQRNPYSKILNDARHYVGSFLDANEWFERVCFPPAVQAGLTCMVSLIPEGHEGRLAVEDFGRRARSNFRAYIYDNEEEATQWLKDCR</sequence>
<proteinExistence type="predicted"/>
<accession>A0A1Q5PA86</accession>
<dbReference type="OrthoDB" id="882485at2"/>